<evidence type="ECO:0000259" key="1">
    <source>
        <dbReference type="PROSITE" id="PS51194"/>
    </source>
</evidence>
<keyword evidence="2" id="KW-0067">ATP-binding</keyword>
<evidence type="ECO:0000313" key="2">
    <source>
        <dbReference type="EMBL" id="PWA85275.1"/>
    </source>
</evidence>
<dbReference type="Proteomes" id="UP000245207">
    <property type="component" value="Unassembled WGS sequence"/>
</dbReference>
<keyword evidence="2" id="KW-0378">Hydrolase</keyword>
<dbReference type="InterPro" id="IPR027417">
    <property type="entry name" value="P-loop_NTPase"/>
</dbReference>
<comment type="caution">
    <text evidence="2">The sequence shown here is derived from an EMBL/GenBank/DDBJ whole genome shotgun (WGS) entry which is preliminary data.</text>
</comment>
<dbReference type="PROSITE" id="PS51194">
    <property type="entry name" value="HELICASE_CTER"/>
    <property type="match status" value="1"/>
</dbReference>
<dbReference type="OrthoDB" id="10265785at2759"/>
<dbReference type="AlphaFoldDB" id="A0A2U1PHN4"/>
<gene>
    <name evidence="2" type="ORF">CTI12_AA151020</name>
</gene>
<dbReference type="STRING" id="35608.A0A2U1PHN4"/>
<dbReference type="Gene3D" id="3.40.50.300">
    <property type="entry name" value="P-loop containing nucleotide triphosphate hydrolases"/>
    <property type="match status" value="1"/>
</dbReference>
<keyword evidence="3" id="KW-1185">Reference proteome</keyword>
<reference evidence="2 3" key="1">
    <citation type="journal article" date="2018" name="Mol. Plant">
        <title>The genome of Artemisia annua provides insight into the evolution of Asteraceae family and artemisinin biosynthesis.</title>
        <authorList>
            <person name="Shen Q."/>
            <person name="Zhang L."/>
            <person name="Liao Z."/>
            <person name="Wang S."/>
            <person name="Yan T."/>
            <person name="Shi P."/>
            <person name="Liu M."/>
            <person name="Fu X."/>
            <person name="Pan Q."/>
            <person name="Wang Y."/>
            <person name="Lv Z."/>
            <person name="Lu X."/>
            <person name="Zhang F."/>
            <person name="Jiang W."/>
            <person name="Ma Y."/>
            <person name="Chen M."/>
            <person name="Hao X."/>
            <person name="Li L."/>
            <person name="Tang Y."/>
            <person name="Lv G."/>
            <person name="Zhou Y."/>
            <person name="Sun X."/>
            <person name="Brodelius P.E."/>
            <person name="Rose J.K.C."/>
            <person name="Tang K."/>
        </authorList>
    </citation>
    <scope>NUCLEOTIDE SEQUENCE [LARGE SCALE GENOMIC DNA]</scope>
    <source>
        <strain evidence="3">cv. Huhao1</strain>
        <tissue evidence="2">Leaf</tissue>
    </source>
</reference>
<name>A0A2U1PHN4_ARTAN</name>
<proteinExistence type="predicted"/>
<accession>A0A2U1PHN4</accession>
<organism evidence="2 3">
    <name type="scientific">Artemisia annua</name>
    <name type="common">Sweet wormwood</name>
    <dbReference type="NCBI Taxonomy" id="35608"/>
    <lineage>
        <taxon>Eukaryota</taxon>
        <taxon>Viridiplantae</taxon>
        <taxon>Streptophyta</taxon>
        <taxon>Embryophyta</taxon>
        <taxon>Tracheophyta</taxon>
        <taxon>Spermatophyta</taxon>
        <taxon>Magnoliopsida</taxon>
        <taxon>eudicotyledons</taxon>
        <taxon>Gunneridae</taxon>
        <taxon>Pentapetalae</taxon>
        <taxon>asterids</taxon>
        <taxon>campanulids</taxon>
        <taxon>Asterales</taxon>
        <taxon>Asteraceae</taxon>
        <taxon>Asteroideae</taxon>
        <taxon>Anthemideae</taxon>
        <taxon>Artemisiinae</taxon>
        <taxon>Artemisia</taxon>
    </lineage>
</organism>
<keyword evidence="2" id="KW-0547">Nucleotide-binding</keyword>
<dbReference type="EMBL" id="PKPP01001139">
    <property type="protein sequence ID" value="PWA85275.1"/>
    <property type="molecule type" value="Genomic_DNA"/>
</dbReference>
<dbReference type="Pfam" id="PF00271">
    <property type="entry name" value="Helicase_C"/>
    <property type="match status" value="1"/>
</dbReference>
<keyword evidence="2" id="KW-0347">Helicase</keyword>
<feature type="domain" description="Helicase C-terminal" evidence="1">
    <location>
        <begin position="31"/>
        <end position="180"/>
    </location>
</feature>
<dbReference type="InterPro" id="IPR001650">
    <property type="entry name" value="Helicase_C-like"/>
</dbReference>
<protein>
    <submittedName>
        <fullName evidence="2">DEAD-box ATP-dependent RNA helicase 38</fullName>
    </submittedName>
</protein>
<sequence>MLQLFVKMQRVMQYKVNLPDERSKIDVTISKILQFGLAEVQAVMFVRSKETAELLHKKLVDCKIDVAMVHGDLVPEARNELITLFYEYAFQILITTEVAFLADGINESTLLVVNFDLPVQGDSFDEPDYDVFTQQSSLKAVKGAVFNLMCGNTEKMLMEKIERCLKLKVDEVPFWKSDIQFLAAFEKAGF</sequence>
<evidence type="ECO:0000313" key="3">
    <source>
        <dbReference type="Proteomes" id="UP000245207"/>
    </source>
</evidence>
<dbReference type="SUPFAM" id="SSF52540">
    <property type="entry name" value="P-loop containing nucleoside triphosphate hydrolases"/>
    <property type="match status" value="1"/>
</dbReference>
<dbReference type="GO" id="GO:0004386">
    <property type="term" value="F:helicase activity"/>
    <property type="evidence" value="ECO:0007669"/>
    <property type="project" value="UniProtKB-KW"/>
</dbReference>